<dbReference type="Gene3D" id="3.30.565.10">
    <property type="entry name" value="Histidine kinase-like ATPase, C-terminal domain"/>
    <property type="match status" value="1"/>
</dbReference>
<organism evidence="3 4">
    <name type="scientific">Arsenicibacter rosenii</name>
    <dbReference type="NCBI Taxonomy" id="1750698"/>
    <lineage>
        <taxon>Bacteria</taxon>
        <taxon>Pseudomonadati</taxon>
        <taxon>Bacteroidota</taxon>
        <taxon>Cytophagia</taxon>
        <taxon>Cytophagales</taxon>
        <taxon>Spirosomataceae</taxon>
        <taxon>Arsenicibacter</taxon>
    </lineage>
</organism>
<keyword evidence="4" id="KW-1185">Reference proteome</keyword>
<keyword evidence="1" id="KW-1133">Transmembrane helix</keyword>
<evidence type="ECO:0000259" key="2">
    <source>
        <dbReference type="Pfam" id="PF06580"/>
    </source>
</evidence>
<dbReference type="SUPFAM" id="SSF55874">
    <property type="entry name" value="ATPase domain of HSP90 chaperone/DNA topoisomerase II/histidine kinase"/>
    <property type="match status" value="1"/>
</dbReference>
<protein>
    <recommendedName>
        <fullName evidence="2">Signal transduction histidine kinase internal region domain-containing protein</fullName>
    </recommendedName>
</protein>
<dbReference type="PANTHER" id="PTHR34220">
    <property type="entry name" value="SENSOR HISTIDINE KINASE YPDA"/>
    <property type="match status" value="1"/>
</dbReference>
<evidence type="ECO:0000313" key="4">
    <source>
        <dbReference type="Proteomes" id="UP000181790"/>
    </source>
</evidence>
<feature type="transmembrane region" description="Helical" evidence="1">
    <location>
        <begin position="26"/>
        <end position="44"/>
    </location>
</feature>
<dbReference type="InterPro" id="IPR050640">
    <property type="entry name" value="Bact_2-comp_sensor_kinase"/>
</dbReference>
<dbReference type="InterPro" id="IPR010559">
    <property type="entry name" value="Sig_transdc_His_kin_internal"/>
</dbReference>
<keyword evidence="1" id="KW-0472">Membrane</keyword>
<keyword evidence="1" id="KW-0812">Transmembrane</keyword>
<dbReference type="EMBL" id="MORL01000032">
    <property type="protein sequence ID" value="OIN55912.1"/>
    <property type="molecule type" value="Genomic_DNA"/>
</dbReference>
<feature type="transmembrane region" description="Helical" evidence="1">
    <location>
        <begin position="85"/>
        <end position="106"/>
    </location>
</feature>
<evidence type="ECO:0000256" key="1">
    <source>
        <dbReference type="SAM" id="Phobius"/>
    </source>
</evidence>
<evidence type="ECO:0000313" key="3">
    <source>
        <dbReference type="EMBL" id="OIN55912.1"/>
    </source>
</evidence>
<dbReference type="Proteomes" id="UP000181790">
    <property type="component" value="Unassembled WGS sequence"/>
</dbReference>
<dbReference type="GO" id="GO:0000155">
    <property type="term" value="F:phosphorelay sensor kinase activity"/>
    <property type="evidence" value="ECO:0007669"/>
    <property type="project" value="InterPro"/>
</dbReference>
<sequence>MILLLPLYIIFRRYTRTITTMDDEEAAITATLLSLSGVFSGRYLAMAWSGKRIPEWLIAVLILVLVGTAPLCANFAATLQRRLTFMHMLFLTVPAVLFCVAAGMLIKLIRDRVRYQLQEARAQAEHSRSELHLLQSQLSPHFLFNTLNNLYGISITQPDKTPPLLLKLSDLLRYTVYDAKELFVPLADEVAYINNYIDFESLRIGNKLNLTTAIEPVSDQSLRIAPMLLIVFIENAFKHARNTTGPHISIDITMKRWGNSVLLLVKNTYSPQEETGNDLNRRSGLGLANVRKRLQLLYPNAHDLSIQDEGGFYTVQLQVRIK</sequence>
<feature type="domain" description="Signal transduction histidine kinase internal region" evidence="2">
    <location>
        <begin position="130"/>
        <end position="208"/>
    </location>
</feature>
<name>A0A1S2VB47_9BACT</name>
<feature type="transmembrane region" description="Helical" evidence="1">
    <location>
        <begin position="56"/>
        <end position="79"/>
    </location>
</feature>
<proteinExistence type="predicted"/>
<dbReference type="PANTHER" id="PTHR34220:SF7">
    <property type="entry name" value="SENSOR HISTIDINE KINASE YPDA"/>
    <property type="match status" value="1"/>
</dbReference>
<dbReference type="InterPro" id="IPR036890">
    <property type="entry name" value="HATPase_C_sf"/>
</dbReference>
<gene>
    <name evidence="3" type="ORF">BLX24_27565</name>
</gene>
<dbReference type="Pfam" id="PF06580">
    <property type="entry name" value="His_kinase"/>
    <property type="match status" value="1"/>
</dbReference>
<accession>A0A1S2VB47</accession>
<reference evidence="3 4" key="1">
    <citation type="submission" date="2016-10" db="EMBL/GenBank/DDBJ databases">
        <title>Arsenicibacter rosenii gen. nov., sp. nov., an efficient arsenic-methylating bacterium isolated from an arsenic-contaminated paddy soil.</title>
        <authorList>
            <person name="Huang K."/>
        </authorList>
    </citation>
    <scope>NUCLEOTIDE SEQUENCE [LARGE SCALE GENOMIC DNA]</scope>
    <source>
        <strain evidence="3 4">SM-1</strain>
    </source>
</reference>
<dbReference type="GO" id="GO:0016020">
    <property type="term" value="C:membrane"/>
    <property type="evidence" value="ECO:0007669"/>
    <property type="project" value="InterPro"/>
</dbReference>
<comment type="caution">
    <text evidence="3">The sequence shown here is derived from an EMBL/GenBank/DDBJ whole genome shotgun (WGS) entry which is preliminary data.</text>
</comment>
<dbReference type="AlphaFoldDB" id="A0A1S2VB47"/>